<evidence type="ECO:0000313" key="2">
    <source>
        <dbReference type="EMBL" id="SVB37624.1"/>
    </source>
</evidence>
<reference evidence="2" key="1">
    <citation type="submission" date="2018-05" db="EMBL/GenBank/DDBJ databases">
        <authorList>
            <person name="Lanie J.A."/>
            <person name="Ng W.-L."/>
            <person name="Kazmierczak K.M."/>
            <person name="Andrzejewski T.M."/>
            <person name="Davidsen T.M."/>
            <person name="Wayne K.J."/>
            <person name="Tettelin H."/>
            <person name="Glass J.I."/>
            <person name="Rusch D."/>
            <person name="Podicherti R."/>
            <person name="Tsui H.-C.T."/>
            <person name="Winkler M.E."/>
        </authorList>
    </citation>
    <scope>NUCLEOTIDE SEQUENCE</scope>
</reference>
<dbReference type="AlphaFoldDB" id="A0A382DI21"/>
<dbReference type="PANTHER" id="PTHR12110:SF41">
    <property type="entry name" value="INOSOSE DEHYDRATASE"/>
    <property type="match status" value="1"/>
</dbReference>
<feature type="domain" description="Xylose isomerase-like TIM barrel" evidence="1">
    <location>
        <begin position="61"/>
        <end position="251"/>
    </location>
</feature>
<organism evidence="2">
    <name type="scientific">marine metagenome</name>
    <dbReference type="NCBI Taxonomy" id="408172"/>
    <lineage>
        <taxon>unclassified sequences</taxon>
        <taxon>metagenomes</taxon>
        <taxon>ecological metagenomes</taxon>
    </lineage>
</organism>
<dbReference type="SUPFAM" id="SSF51658">
    <property type="entry name" value="Xylose isomerase-like"/>
    <property type="match status" value="1"/>
</dbReference>
<dbReference type="PANTHER" id="PTHR12110">
    <property type="entry name" value="HYDROXYPYRUVATE ISOMERASE"/>
    <property type="match status" value="1"/>
</dbReference>
<evidence type="ECO:0000259" key="1">
    <source>
        <dbReference type="Pfam" id="PF01261"/>
    </source>
</evidence>
<dbReference type="InterPro" id="IPR050312">
    <property type="entry name" value="IolE/XylAMocC-like"/>
</dbReference>
<dbReference type="Pfam" id="PF01261">
    <property type="entry name" value="AP_endonuc_2"/>
    <property type="match status" value="1"/>
</dbReference>
<dbReference type="PROSITE" id="PS51318">
    <property type="entry name" value="TAT"/>
    <property type="match status" value="1"/>
</dbReference>
<protein>
    <recommendedName>
        <fullName evidence="1">Xylose isomerase-like TIM barrel domain-containing protein</fullName>
    </recommendedName>
</protein>
<gene>
    <name evidence="2" type="ORF">METZ01_LOCUS190478</name>
</gene>
<name>A0A382DI21_9ZZZZ</name>
<proteinExistence type="predicted"/>
<accession>A0A382DI21</accession>
<dbReference type="EMBL" id="UINC01039315">
    <property type="protein sequence ID" value="SVB37624.1"/>
    <property type="molecule type" value="Genomic_DNA"/>
</dbReference>
<dbReference type="InterPro" id="IPR013022">
    <property type="entry name" value="Xyl_isomerase-like_TIM-brl"/>
</dbReference>
<sequence>VSAPIDRRTFLGALPAAALLTGCGPSGSLAFPSRTLAGYGVQLYTLRSMMAGDVDGTLAAVAGIGYAEVEFAGLYGLTPRQMRNKLDAVGLRAASSHQSVSEIRGNLASILDGAQELGQALVVVPSIPSDLRTPDGLRGLADDFNRAGEAAKAVDLRFGYHNHDWEHRALSDGTVPIDLLLERTEAGLVDWQMDVFWTVHGGAHPVTYLNDTAGRVTSIHVKDRTSIGEMVDVGDGAIDFAALIPFAEGLGLLHAFVEHDQPGDDAMESVRRSFTHLSTLS</sequence>
<dbReference type="Gene3D" id="3.20.20.150">
    <property type="entry name" value="Divalent-metal-dependent TIM barrel enzymes"/>
    <property type="match status" value="1"/>
</dbReference>
<feature type="non-terminal residue" evidence="2">
    <location>
        <position position="1"/>
    </location>
</feature>
<dbReference type="InterPro" id="IPR036237">
    <property type="entry name" value="Xyl_isomerase-like_sf"/>
</dbReference>
<dbReference type="InterPro" id="IPR006311">
    <property type="entry name" value="TAT_signal"/>
</dbReference>